<dbReference type="InterPro" id="IPR001208">
    <property type="entry name" value="MCM_dom"/>
</dbReference>
<dbReference type="InterPro" id="IPR041614">
    <property type="entry name" value="DprA_WH"/>
</dbReference>
<dbReference type="InterPro" id="IPR014721">
    <property type="entry name" value="Ribsml_uS5_D2-typ_fold_subgr"/>
</dbReference>
<dbReference type="Pfam" id="PF01078">
    <property type="entry name" value="Mg_chelatase"/>
    <property type="match status" value="1"/>
</dbReference>
<evidence type="ECO:0000256" key="1">
    <source>
        <dbReference type="ARBA" id="ARBA00006525"/>
    </source>
</evidence>
<dbReference type="Pfam" id="PF02481">
    <property type="entry name" value="DNA_processg_A"/>
    <property type="match status" value="1"/>
</dbReference>
<comment type="similarity">
    <text evidence="1">Belongs to the DprA/Smf family.</text>
</comment>
<dbReference type="SUPFAM" id="SSF47781">
    <property type="entry name" value="RuvA domain 2-like"/>
    <property type="match status" value="1"/>
</dbReference>
<evidence type="ECO:0000259" key="5">
    <source>
        <dbReference type="Pfam" id="PF02481"/>
    </source>
</evidence>
<evidence type="ECO:0000256" key="3">
    <source>
        <dbReference type="ARBA" id="ARBA00022840"/>
    </source>
</evidence>
<gene>
    <name evidence="7" type="ordered locus">Dtox_4029</name>
</gene>
<dbReference type="InterPro" id="IPR036388">
    <property type="entry name" value="WH-like_DNA-bd_sf"/>
</dbReference>
<dbReference type="PANTHER" id="PTHR43022:SF1">
    <property type="entry name" value="PROTEIN SMF"/>
    <property type="match status" value="1"/>
</dbReference>
<evidence type="ECO:0000313" key="7">
    <source>
        <dbReference type="EMBL" id="ACV64713.1"/>
    </source>
</evidence>
<dbReference type="Gene3D" id="3.40.50.300">
    <property type="entry name" value="P-loop containing nucleotide triphosphate hydrolases"/>
    <property type="match status" value="1"/>
</dbReference>
<dbReference type="OrthoDB" id="9785707at2"/>
<dbReference type="GO" id="GO:0003677">
    <property type="term" value="F:DNA binding"/>
    <property type="evidence" value="ECO:0007669"/>
    <property type="project" value="InterPro"/>
</dbReference>
<dbReference type="SUPFAM" id="SSF52540">
    <property type="entry name" value="P-loop containing nucleoside triphosphate hydrolases"/>
    <property type="match status" value="1"/>
</dbReference>
<sequence length="748" mass="82185">MAVVVRSFAIAGVDGYLVDVETMTLHGQPVTAIVGLGDAAVKEARQRLESAIACAQYEFPKMKIVINLAPSSLKKSGSHFDLAMAIGLLIQSGQLTVPEVEQFGFIGELSLNADLRPCIGILPMAVTARKEGIRTLIVSKENIKEASVVKDINVLGFSNLKEVVNYLNGSAPYVVPDEVKGQDSVLDEVNHCGDFQDVKGQDTLLEFVVVAAAGGHNILMIGAPGCGKSMIAKRIPTILPSLSDEEAIEITKVYSVAGLLKDRNELITRRLFRAPHHNASLNSLIGGGSPIIPGEISLAHNGVLFLDEIAEFNKKTLDALRQPMEDKQVTISRVKSVCTFPSNFMLVAAMNPCPCGYYGQDKCRCSDYEVLKYHAVYIWLMMMEEYWIWLSQVKGIGPILQKKLLEKFGSPESIYLASGMELMTIAGINNKTVEKIQASRSLEQARQILNRTEKQNIRLLTYHDYLYPVQVKGFSKAPVLFYYRGNLRPNSTGVGIVGARRCTDYGKQVTKEAATFLAKQDIPVISGMAKGIDSYAHTACLKAGGFTIAILGCGVDVCYPAEHRGLMDRIAEEGVLLSEYPPQTRVRAEHFPQRNTWIAAWSNKLLIVEAGEKSGALITAQLAEKQNRQVLAVPGQIYSQESIGCNQLIHKGAKIYLHPNQLLLDSGQKKHEQRINSNEAHRNKRVNEIPPLSQIEKEIYDHLSPIPQSVEQLAGILGSNPSALLRILCVMELEGKIELFAGGMARRH</sequence>
<name>C8VYJ2_DESAS</name>
<feature type="domain" description="Magnesium chelatase ChlI-like catalytic" evidence="4">
    <location>
        <begin position="194"/>
        <end position="374"/>
    </location>
</feature>
<dbReference type="RefSeq" id="WP_015759388.1">
    <property type="nucleotide sequence ID" value="NC_013216.1"/>
</dbReference>
<dbReference type="Pfam" id="PF17782">
    <property type="entry name" value="WHD_DprA"/>
    <property type="match status" value="1"/>
</dbReference>
<dbReference type="InterPro" id="IPR003488">
    <property type="entry name" value="DprA"/>
</dbReference>
<dbReference type="eggNOG" id="COG0606">
    <property type="taxonomic scope" value="Bacteria"/>
</dbReference>
<protein>
    <submittedName>
        <fullName evidence="7">Mg chelatase, subunit ChlI</fullName>
    </submittedName>
</protein>
<dbReference type="HOGENOM" id="CLU_371620_0_0_9"/>
<dbReference type="GO" id="GO:0005524">
    <property type="term" value="F:ATP binding"/>
    <property type="evidence" value="ECO:0007669"/>
    <property type="project" value="UniProtKB-KW"/>
</dbReference>
<dbReference type="EMBL" id="CP001720">
    <property type="protein sequence ID" value="ACV64713.1"/>
    <property type="molecule type" value="Genomic_DNA"/>
</dbReference>
<organism evidence="7 8">
    <name type="scientific">Desulfofarcimen acetoxidans (strain ATCC 49208 / DSM 771 / KCTC 5769 / VKM B-1644 / 5575)</name>
    <name type="common">Desulfotomaculum acetoxidans</name>
    <dbReference type="NCBI Taxonomy" id="485916"/>
    <lineage>
        <taxon>Bacteria</taxon>
        <taxon>Bacillati</taxon>
        <taxon>Bacillota</taxon>
        <taxon>Clostridia</taxon>
        <taxon>Eubacteriales</taxon>
        <taxon>Peptococcaceae</taxon>
        <taxon>Desulfofarcimen</taxon>
    </lineage>
</organism>
<feature type="domain" description="Smf/DprA SLOG" evidence="5">
    <location>
        <begin position="459"/>
        <end position="663"/>
    </location>
</feature>
<dbReference type="AlphaFoldDB" id="C8VYJ2"/>
<dbReference type="PANTHER" id="PTHR43022">
    <property type="entry name" value="PROTEIN SMF"/>
    <property type="match status" value="1"/>
</dbReference>
<dbReference type="Pfam" id="PF13541">
    <property type="entry name" value="ChlI"/>
    <property type="match status" value="1"/>
</dbReference>
<dbReference type="STRING" id="485916.Dtox_4029"/>
<dbReference type="SUPFAM" id="SSF102405">
    <property type="entry name" value="MCP/YpsA-like"/>
    <property type="match status" value="1"/>
</dbReference>
<dbReference type="InterPro" id="IPR000523">
    <property type="entry name" value="Mg_chelatse_chII-like_cat_dom"/>
</dbReference>
<dbReference type="Gene3D" id="1.10.10.10">
    <property type="entry name" value="Winged helix-like DNA-binding domain superfamily/Winged helix DNA-binding domain"/>
    <property type="match status" value="1"/>
</dbReference>
<dbReference type="SUPFAM" id="SSF54211">
    <property type="entry name" value="Ribosomal protein S5 domain 2-like"/>
    <property type="match status" value="1"/>
</dbReference>
<dbReference type="InterPro" id="IPR010994">
    <property type="entry name" value="RuvA_2-like"/>
</dbReference>
<reference evidence="7 8" key="1">
    <citation type="journal article" date="2009" name="Stand. Genomic Sci.">
        <title>Complete genome sequence of Desulfotomaculum acetoxidans type strain (5575).</title>
        <authorList>
            <person name="Spring S."/>
            <person name="Lapidus A."/>
            <person name="Schroder M."/>
            <person name="Gleim D."/>
            <person name="Sims D."/>
            <person name="Meincke L."/>
            <person name="Glavina Del Rio T."/>
            <person name="Tice H."/>
            <person name="Copeland A."/>
            <person name="Cheng J.F."/>
            <person name="Lucas S."/>
            <person name="Chen F."/>
            <person name="Nolan M."/>
            <person name="Bruce D."/>
            <person name="Goodwin L."/>
            <person name="Pitluck S."/>
            <person name="Ivanova N."/>
            <person name="Mavromatis K."/>
            <person name="Mikhailova N."/>
            <person name="Pati A."/>
            <person name="Chen A."/>
            <person name="Palaniappan K."/>
            <person name="Land M."/>
            <person name="Hauser L."/>
            <person name="Chang Y.J."/>
            <person name="Jeffries C.D."/>
            <person name="Chain P."/>
            <person name="Saunders E."/>
            <person name="Brettin T."/>
            <person name="Detter J.C."/>
            <person name="Goker M."/>
            <person name="Bristow J."/>
            <person name="Eisen J.A."/>
            <person name="Markowitz V."/>
            <person name="Hugenholtz P."/>
            <person name="Kyrpides N.C."/>
            <person name="Klenk H.P."/>
            <person name="Han C."/>
        </authorList>
    </citation>
    <scope>NUCLEOTIDE SEQUENCE [LARGE SCALE GENOMIC DNA]</scope>
    <source>
        <strain evidence="8">ATCC 49208 / DSM 771 / VKM B-1644</strain>
    </source>
</reference>
<dbReference type="PRINTS" id="PR01657">
    <property type="entry name" value="MCMFAMILY"/>
</dbReference>
<dbReference type="eggNOG" id="COG0758">
    <property type="taxonomic scope" value="Bacteria"/>
</dbReference>
<accession>C8VYJ2</accession>
<dbReference type="GO" id="GO:0009294">
    <property type="term" value="P:DNA-mediated transformation"/>
    <property type="evidence" value="ECO:0007669"/>
    <property type="project" value="InterPro"/>
</dbReference>
<keyword evidence="2" id="KW-0547">Nucleotide-binding</keyword>
<dbReference type="InterPro" id="IPR020568">
    <property type="entry name" value="Ribosomal_Su5_D2-typ_SF"/>
</dbReference>
<evidence type="ECO:0000313" key="8">
    <source>
        <dbReference type="Proteomes" id="UP000002217"/>
    </source>
</evidence>
<dbReference type="InterPro" id="IPR004482">
    <property type="entry name" value="Mg_chelat-rel"/>
</dbReference>
<feature type="domain" description="DprA winged helix" evidence="6">
    <location>
        <begin position="689"/>
        <end position="743"/>
    </location>
</feature>
<dbReference type="KEGG" id="dae:Dtox_4029"/>
<dbReference type="NCBIfam" id="TIGR00368">
    <property type="entry name" value="YifB family Mg chelatase-like AAA ATPase"/>
    <property type="match status" value="1"/>
</dbReference>
<dbReference type="Pfam" id="PF14520">
    <property type="entry name" value="HHH_5"/>
    <property type="match status" value="1"/>
</dbReference>
<evidence type="ECO:0000256" key="2">
    <source>
        <dbReference type="ARBA" id="ARBA00022741"/>
    </source>
</evidence>
<dbReference type="InterPro" id="IPR057666">
    <property type="entry name" value="DrpA_SLOG"/>
</dbReference>
<proteinExistence type="inferred from homology"/>
<keyword evidence="8" id="KW-1185">Reference proteome</keyword>
<evidence type="ECO:0000259" key="6">
    <source>
        <dbReference type="Pfam" id="PF17782"/>
    </source>
</evidence>
<dbReference type="Proteomes" id="UP000002217">
    <property type="component" value="Chromosome"/>
</dbReference>
<dbReference type="Gene3D" id="3.30.230.10">
    <property type="match status" value="1"/>
</dbReference>
<dbReference type="Gene3D" id="3.40.50.450">
    <property type="match status" value="1"/>
</dbReference>
<keyword evidence="3" id="KW-0067">ATP-binding</keyword>
<evidence type="ECO:0000259" key="4">
    <source>
        <dbReference type="Pfam" id="PF01078"/>
    </source>
</evidence>
<dbReference type="NCBIfam" id="TIGR00732">
    <property type="entry name" value="dprA"/>
    <property type="match status" value="1"/>
</dbReference>
<dbReference type="InterPro" id="IPR027417">
    <property type="entry name" value="P-loop_NTPase"/>
</dbReference>